<evidence type="ECO:0000256" key="4">
    <source>
        <dbReference type="ARBA" id="ARBA00022231"/>
    </source>
</evidence>
<evidence type="ECO:0000256" key="8">
    <source>
        <dbReference type="ARBA" id="ARBA00023136"/>
    </source>
</evidence>
<dbReference type="Pfam" id="PF07074">
    <property type="entry name" value="TRAP-gamma"/>
    <property type="match status" value="1"/>
</dbReference>
<dbReference type="GO" id="GO:0005789">
    <property type="term" value="C:endoplasmic reticulum membrane"/>
    <property type="evidence" value="ECO:0007669"/>
    <property type="project" value="UniProtKB-SubCell"/>
</dbReference>
<dbReference type="KEGG" id="aten:116305536"/>
<feature type="transmembrane region" description="Helical" evidence="10">
    <location>
        <begin position="129"/>
        <end position="153"/>
    </location>
</feature>
<keyword evidence="5 10" id="KW-0812">Transmembrane</keyword>
<evidence type="ECO:0000256" key="3">
    <source>
        <dbReference type="ARBA" id="ARBA00007990"/>
    </source>
</evidence>
<dbReference type="GO" id="GO:0006614">
    <property type="term" value="P:SRP-dependent cotranslational protein targeting to membrane"/>
    <property type="evidence" value="ECO:0007669"/>
    <property type="project" value="InterPro"/>
</dbReference>
<dbReference type="GeneID" id="116305536"/>
<reference evidence="12" key="1">
    <citation type="submission" date="2025-08" db="UniProtKB">
        <authorList>
            <consortium name="RefSeq"/>
        </authorList>
    </citation>
    <scope>IDENTIFICATION</scope>
    <source>
        <tissue evidence="12">Tentacle</tissue>
    </source>
</reference>
<dbReference type="PANTHER" id="PTHR13399:SF2">
    <property type="entry name" value="TRANSLOCON-ASSOCIATED PROTEIN SUBUNIT GAMMA"/>
    <property type="match status" value="1"/>
</dbReference>
<evidence type="ECO:0000256" key="1">
    <source>
        <dbReference type="ARBA" id="ARBA00002838"/>
    </source>
</evidence>
<sequence length="184" mass="20929">MAGGKKLSKEDELLLQNFSRSVSTKSNVLFYANALVVSAIPLWLFWRIHQMDPYSSGILFVVMTLVSTWLISFAYKNVKFQLKHKIAQRRDAAITKEVNQDLDPNKKMTRQEKDERILWKKNKVADMEAMTFSIFYNNALYLFLVLFASFFALRSFNPSANYLMSTSVASGILALLSTGTSTSS</sequence>
<keyword evidence="11" id="KW-1185">Reference proteome</keyword>
<dbReference type="InterPro" id="IPR009779">
    <property type="entry name" value="SSR3"/>
</dbReference>
<evidence type="ECO:0000256" key="5">
    <source>
        <dbReference type="ARBA" id="ARBA00022692"/>
    </source>
</evidence>
<comment type="subcellular location">
    <subcellularLocation>
        <location evidence="2">Endoplasmic reticulum membrane</location>
        <topology evidence="2">Multi-pass membrane protein</topology>
    </subcellularLocation>
</comment>
<evidence type="ECO:0000313" key="12">
    <source>
        <dbReference type="RefSeq" id="XP_031571334.1"/>
    </source>
</evidence>
<evidence type="ECO:0000256" key="10">
    <source>
        <dbReference type="SAM" id="Phobius"/>
    </source>
</evidence>
<name>A0A6P8IW79_ACTTE</name>
<organism evidence="11 12">
    <name type="scientific">Actinia tenebrosa</name>
    <name type="common">Australian red waratah sea anemone</name>
    <dbReference type="NCBI Taxonomy" id="6105"/>
    <lineage>
        <taxon>Eukaryota</taxon>
        <taxon>Metazoa</taxon>
        <taxon>Cnidaria</taxon>
        <taxon>Anthozoa</taxon>
        <taxon>Hexacorallia</taxon>
        <taxon>Actiniaria</taxon>
        <taxon>Actiniidae</taxon>
        <taxon>Actinia</taxon>
    </lineage>
</organism>
<keyword evidence="7 10" id="KW-1133">Transmembrane helix</keyword>
<evidence type="ECO:0000256" key="9">
    <source>
        <dbReference type="ARBA" id="ARBA00030917"/>
    </source>
</evidence>
<evidence type="ECO:0000256" key="2">
    <source>
        <dbReference type="ARBA" id="ARBA00004477"/>
    </source>
</evidence>
<comment type="similarity">
    <text evidence="3">Belongs to the TRAP-gamma family.</text>
</comment>
<evidence type="ECO:0000256" key="6">
    <source>
        <dbReference type="ARBA" id="ARBA00022824"/>
    </source>
</evidence>
<accession>A0A6P8IW79</accession>
<feature type="transmembrane region" description="Helical" evidence="10">
    <location>
        <begin position="54"/>
        <end position="75"/>
    </location>
</feature>
<keyword evidence="8 10" id="KW-0472">Membrane</keyword>
<dbReference type="AlphaFoldDB" id="A0A6P8IW79"/>
<evidence type="ECO:0000256" key="7">
    <source>
        <dbReference type="ARBA" id="ARBA00022989"/>
    </source>
</evidence>
<dbReference type="OrthoDB" id="10059529at2759"/>
<keyword evidence="6" id="KW-0256">Endoplasmic reticulum</keyword>
<dbReference type="FunCoup" id="A0A6P8IW79">
    <property type="interactions" value="1357"/>
</dbReference>
<protein>
    <recommendedName>
        <fullName evidence="4">Translocon-associated protein subunit gamma</fullName>
    </recommendedName>
    <alternativeName>
        <fullName evidence="9">Signal sequence receptor subunit gamma</fullName>
    </alternativeName>
</protein>
<comment type="function">
    <text evidence="1">TRAP proteins are part of a complex whose function is to bind calcium to the ER membrane and thereby regulate the retention of ER resident proteins.</text>
</comment>
<evidence type="ECO:0000313" key="11">
    <source>
        <dbReference type="Proteomes" id="UP000515163"/>
    </source>
</evidence>
<dbReference type="Proteomes" id="UP000515163">
    <property type="component" value="Unplaced"/>
</dbReference>
<gene>
    <name evidence="12" type="primary">LOC116305536</name>
</gene>
<dbReference type="RefSeq" id="XP_031571334.1">
    <property type="nucleotide sequence ID" value="XM_031715474.1"/>
</dbReference>
<feature type="transmembrane region" description="Helical" evidence="10">
    <location>
        <begin position="28"/>
        <end position="48"/>
    </location>
</feature>
<proteinExistence type="inferred from homology"/>
<dbReference type="PANTHER" id="PTHR13399">
    <property type="entry name" value="TRANSLOCON-ASSOCIATED PROTEIN TRAP , GAMMA SUBUNIT"/>
    <property type="match status" value="1"/>
</dbReference>
<dbReference type="InParanoid" id="A0A6P8IW79"/>